<evidence type="ECO:0000256" key="1">
    <source>
        <dbReference type="SAM" id="MobiDB-lite"/>
    </source>
</evidence>
<feature type="compositionally biased region" description="Polar residues" evidence="1">
    <location>
        <begin position="54"/>
        <end position="64"/>
    </location>
</feature>
<dbReference type="Proteomes" id="UP000559626">
    <property type="component" value="Unassembled WGS sequence"/>
</dbReference>
<feature type="compositionally biased region" description="Polar residues" evidence="1">
    <location>
        <begin position="102"/>
        <end position="122"/>
    </location>
</feature>
<gene>
    <name evidence="2" type="ORF">HHL22_15560</name>
</gene>
<dbReference type="EMBL" id="JABBGH010000002">
    <property type="protein sequence ID" value="NML66624.1"/>
    <property type="molecule type" value="Genomic_DNA"/>
</dbReference>
<evidence type="ECO:0000313" key="3">
    <source>
        <dbReference type="Proteomes" id="UP000559626"/>
    </source>
</evidence>
<name>A0A7Y0AG10_9BACT</name>
<sequence>MSDSPEYPGTNSIAGNYSSPSVANTKMGADVQNTLTNSNTQSPDAQAQPEGDAATTSQELTTDPSAAVPGGAQPNYAEGTPVAPAPPSASGQPDVYGGNFGNDVQPTFNDPNRVANQESTPNRGAFGEQGHLGATHGGYGNQYREFDTAAERPAAEATEEKYYGDGASRPGPQHNAYRDYDGQDTSPAEQGHAVRDTPTPTQGGPLDPNPNATYRQQDTRNLVSEGGPAAAFQNDNGAPTVGPAYADDYGHTAGVGLPANTPSNHLPLAPDGHGIGSNPASARGGYDGQQQEAKTAPQGTPAPVDAPSAPQGEGYGYGFERSEQAKAGNPDTGDSRNGFGPGGSKEGNTSEGYGSKGGSYDDQNPGAQTPAYDDFTKQDKAQNYGQEARQDNRPADGDQPNDGDYGPAPRRNDGRDK</sequence>
<feature type="region of interest" description="Disordered" evidence="1">
    <location>
        <begin position="1"/>
        <end position="417"/>
    </location>
</feature>
<keyword evidence="3" id="KW-1185">Reference proteome</keyword>
<comment type="caution">
    <text evidence="2">The sequence shown here is derived from an EMBL/GenBank/DDBJ whole genome shotgun (WGS) entry which is preliminary data.</text>
</comment>
<feature type="compositionally biased region" description="Polar residues" evidence="1">
    <location>
        <begin position="210"/>
        <end position="222"/>
    </location>
</feature>
<reference evidence="2 3" key="1">
    <citation type="submission" date="2020-04" db="EMBL/GenBank/DDBJ databases">
        <title>Hymenobacter polaris sp. nov., isolated from Arctic soil.</title>
        <authorList>
            <person name="Dahal R.H."/>
        </authorList>
    </citation>
    <scope>NUCLEOTIDE SEQUENCE [LARGE SCALE GENOMIC DNA]</scope>
    <source>
        <strain evidence="2 3">RP-2-7</strain>
    </source>
</reference>
<feature type="compositionally biased region" description="Polar residues" evidence="1">
    <location>
        <begin position="1"/>
        <end position="24"/>
    </location>
</feature>
<accession>A0A7Y0AG10</accession>
<feature type="compositionally biased region" description="Basic and acidic residues" evidence="1">
    <location>
        <begin position="144"/>
        <end position="163"/>
    </location>
</feature>
<feature type="compositionally biased region" description="Polar residues" evidence="1">
    <location>
        <begin position="31"/>
        <end position="45"/>
    </location>
</feature>
<protein>
    <submittedName>
        <fullName evidence="2">Uncharacterized protein</fullName>
    </submittedName>
</protein>
<proteinExistence type="predicted"/>
<organism evidence="2 3">
    <name type="scientific">Hymenobacter polaris</name>
    <dbReference type="NCBI Taxonomy" id="2682546"/>
    <lineage>
        <taxon>Bacteria</taxon>
        <taxon>Pseudomonadati</taxon>
        <taxon>Bacteroidota</taxon>
        <taxon>Cytophagia</taxon>
        <taxon>Cytophagales</taxon>
        <taxon>Hymenobacteraceae</taxon>
        <taxon>Hymenobacter</taxon>
    </lineage>
</organism>
<evidence type="ECO:0000313" key="2">
    <source>
        <dbReference type="EMBL" id="NML66624.1"/>
    </source>
</evidence>
<dbReference type="AlphaFoldDB" id="A0A7Y0AG10"/>
<dbReference type="RefSeq" id="WP_169532257.1">
    <property type="nucleotide sequence ID" value="NZ_JABBGH010000002.1"/>
</dbReference>